<protein>
    <recommendedName>
        <fullName evidence="4">Chitosanase</fullName>
    </recommendedName>
</protein>
<dbReference type="GO" id="GO:0005975">
    <property type="term" value="P:carbohydrate metabolic process"/>
    <property type="evidence" value="ECO:0007669"/>
    <property type="project" value="InterPro"/>
</dbReference>
<dbReference type="SUPFAM" id="SSF53955">
    <property type="entry name" value="Lysozyme-like"/>
    <property type="match status" value="1"/>
</dbReference>
<dbReference type="Pfam" id="PF01374">
    <property type="entry name" value="Glyco_hydro_46"/>
    <property type="match status" value="1"/>
</dbReference>
<dbReference type="Proteomes" id="UP000716291">
    <property type="component" value="Unassembled WGS sequence"/>
</dbReference>
<gene>
    <name evidence="2" type="ORF">G6F64_007007</name>
</gene>
<dbReference type="InterPro" id="IPR023099">
    <property type="entry name" value="Glyco_hydro_46_N"/>
</dbReference>
<dbReference type="Gene3D" id="3.30.386.10">
    <property type="entry name" value="Chitosanase, subunit A, domain 2"/>
    <property type="match status" value="1"/>
</dbReference>
<proteinExistence type="predicted"/>
<dbReference type="GO" id="GO:0016977">
    <property type="term" value="F:chitosanase activity"/>
    <property type="evidence" value="ECO:0007669"/>
    <property type="project" value="InterPro"/>
</dbReference>
<feature type="chain" id="PRO_5040377114" description="Chitosanase" evidence="1">
    <location>
        <begin position="17"/>
        <end position="280"/>
    </location>
</feature>
<reference evidence="2" key="1">
    <citation type="journal article" date="2020" name="Microb. Genom.">
        <title>Genetic diversity of clinical and environmental Mucorales isolates obtained from an investigation of mucormycosis cases among solid organ transplant recipients.</title>
        <authorList>
            <person name="Nguyen M.H."/>
            <person name="Kaul D."/>
            <person name="Muto C."/>
            <person name="Cheng S.J."/>
            <person name="Richter R.A."/>
            <person name="Bruno V.M."/>
            <person name="Liu G."/>
            <person name="Beyhan S."/>
            <person name="Sundermann A.J."/>
            <person name="Mounaud S."/>
            <person name="Pasculle A.W."/>
            <person name="Nierman W.C."/>
            <person name="Driscoll E."/>
            <person name="Cumbie R."/>
            <person name="Clancy C.J."/>
            <person name="Dupont C.L."/>
        </authorList>
    </citation>
    <scope>NUCLEOTIDE SEQUENCE</scope>
    <source>
        <strain evidence="2">GL11</strain>
    </source>
</reference>
<dbReference type="InterPro" id="IPR000400">
    <property type="entry name" value="Glyco_hydro_46"/>
</dbReference>
<dbReference type="OrthoDB" id="76114at2759"/>
<accession>A0A9P7BR08</accession>
<organism evidence="2 3">
    <name type="scientific">Rhizopus oryzae</name>
    <name type="common">Mucormycosis agent</name>
    <name type="synonym">Rhizopus arrhizus var. delemar</name>
    <dbReference type="NCBI Taxonomy" id="64495"/>
    <lineage>
        <taxon>Eukaryota</taxon>
        <taxon>Fungi</taxon>
        <taxon>Fungi incertae sedis</taxon>
        <taxon>Mucoromycota</taxon>
        <taxon>Mucoromycotina</taxon>
        <taxon>Mucoromycetes</taxon>
        <taxon>Mucorales</taxon>
        <taxon>Mucorineae</taxon>
        <taxon>Rhizopodaceae</taxon>
        <taxon>Rhizopus</taxon>
    </lineage>
</organism>
<dbReference type="CDD" id="cd00978">
    <property type="entry name" value="chitosanase_GH46"/>
    <property type="match status" value="1"/>
</dbReference>
<evidence type="ECO:0000313" key="3">
    <source>
        <dbReference type="Proteomes" id="UP000716291"/>
    </source>
</evidence>
<evidence type="ECO:0000256" key="1">
    <source>
        <dbReference type="SAM" id="SignalP"/>
    </source>
</evidence>
<dbReference type="InterPro" id="IPR023346">
    <property type="entry name" value="Lysozyme-like_dom_sf"/>
</dbReference>
<dbReference type="Gene3D" id="1.20.141.10">
    <property type="entry name" value="Chitosanase, subunit A, domain 1"/>
    <property type="match status" value="1"/>
</dbReference>
<dbReference type="GO" id="GO:0005576">
    <property type="term" value="C:extracellular region"/>
    <property type="evidence" value="ECO:0007669"/>
    <property type="project" value="InterPro"/>
</dbReference>
<keyword evidence="3" id="KW-1185">Reference proteome</keyword>
<keyword evidence="1" id="KW-0732">Signal</keyword>
<dbReference type="EMBL" id="JAANQT010000989">
    <property type="protein sequence ID" value="KAG1307196.1"/>
    <property type="molecule type" value="Genomic_DNA"/>
</dbReference>
<evidence type="ECO:0000313" key="2">
    <source>
        <dbReference type="EMBL" id="KAG1307196.1"/>
    </source>
</evidence>
<dbReference type="AlphaFoldDB" id="A0A9P7BR08"/>
<feature type="signal peptide" evidence="1">
    <location>
        <begin position="1"/>
        <end position="16"/>
    </location>
</feature>
<evidence type="ECO:0008006" key="4">
    <source>
        <dbReference type="Google" id="ProtNLM"/>
    </source>
</evidence>
<sequence length="280" mass="31763">MFFYLFFCIIVPFAFAKTEYCSGHEFSSTKVNCDKFQFSKLKSNGQCTDSKKATSGEFHGMALTNCTTFYDLSNLPSQSMDSKAIKMAELITNVFENGNTAMGYAAAERLGDCRGYTCGYIGFTTGTNDAYTVVKEYIRRKPKASIKKYIPALKKLTTYDFGDPKRDDTTQLKGFDKIWHKTTCDDPDFIQTQLDVGQSMYLKPALKYAASVGIHSNLGKAIFYDTIVQHGWQYVESFINLPRIIELTGPKKKEESERSYLTRFITTRRQLVCCYPGGVW</sequence>
<name>A0A9P7BR08_RHIOR</name>
<comment type="caution">
    <text evidence="2">The sequence shown here is derived from an EMBL/GenBank/DDBJ whole genome shotgun (WGS) entry which is preliminary data.</text>
</comment>